<protein>
    <recommendedName>
        <fullName evidence="3">DNA mismatch repair protein</fullName>
    </recommendedName>
</protein>
<sequence>MSDTVSRRKTKHLRVIPSKKEQVVQLKDGQYMTTKDEVIQFGLKYLEGVGSQSVCQVCIPHGGSCCIGCLNLNREEGCQQRNTSCTAGLCGFLKLILHEAGLLREWDRFWDQIPGKGFRKDFTPSDIPIKKWLEIPDIQRLSEAFAKDLSEYVKKQKQPGYIIRLNNELDFYLTRLFQYKEPEMLRKAEKKLKKTNEGFSPFSFSKRKNGQHTVTISM</sequence>
<keyword evidence="2" id="KW-1185">Reference proteome</keyword>
<gene>
    <name evidence="1" type="ORF">ACFQNG_18305</name>
</gene>
<accession>A0ABW2RQ06</accession>
<dbReference type="RefSeq" id="WP_379867318.1">
    <property type="nucleotide sequence ID" value="NZ_JBHTBW010000070.1"/>
</dbReference>
<comment type="caution">
    <text evidence="1">The sequence shown here is derived from an EMBL/GenBank/DDBJ whole genome shotgun (WGS) entry which is preliminary data.</text>
</comment>
<evidence type="ECO:0000313" key="2">
    <source>
        <dbReference type="Proteomes" id="UP001596500"/>
    </source>
</evidence>
<organism evidence="1 2">
    <name type="scientific">Laceyella putida</name>
    <dbReference type="NCBI Taxonomy" id="110101"/>
    <lineage>
        <taxon>Bacteria</taxon>
        <taxon>Bacillati</taxon>
        <taxon>Bacillota</taxon>
        <taxon>Bacilli</taxon>
        <taxon>Bacillales</taxon>
        <taxon>Thermoactinomycetaceae</taxon>
        <taxon>Laceyella</taxon>
    </lineage>
</organism>
<proteinExistence type="predicted"/>
<dbReference type="Proteomes" id="UP001596500">
    <property type="component" value="Unassembled WGS sequence"/>
</dbReference>
<evidence type="ECO:0000313" key="1">
    <source>
        <dbReference type="EMBL" id="MFC7443025.1"/>
    </source>
</evidence>
<dbReference type="EMBL" id="JBHTBW010000070">
    <property type="protein sequence ID" value="MFC7443025.1"/>
    <property type="molecule type" value="Genomic_DNA"/>
</dbReference>
<evidence type="ECO:0008006" key="3">
    <source>
        <dbReference type="Google" id="ProtNLM"/>
    </source>
</evidence>
<name>A0ABW2RQ06_9BACL</name>
<reference evidence="2" key="1">
    <citation type="journal article" date="2019" name="Int. J. Syst. Evol. Microbiol.">
        <title>The Global Catalogue of Microorganisms (GCM) 10K type strain sequencing project: providing services to taxonomists for standard genome sequencing and annotation.</title>
        <authorList>
            <consortium name="The Broad Institute Genomics Platform"/>
            <consortium name="The Broad Institute Genome Sequencing Center for Infectious Disease"/>
            <person name="Wu L."/>
            <person name="Ma J."/>
        </authorList>
    </citation>
    <scope>NUCLEOTIDE SEQUENCE [LARGE SCALE GENOMIC DNA]</scope>
    <source>
        <strain evidence="2">CGMCC 1.12942</strain>
    </source>
</reference>